<accession>A0ABZ1ZMZ9</accession>
<dbReference type="SUPFAM" id="SSF51569">
    <property type="entry name" value="Aldolase"/>
    <property type="match status" value="1"/>
</dbReference>
<keyword evidence="2" id="KW-1185">Reference proteome</keyword>
<evidence type="ECO:0000313" key="2">
    <source>
        <dbReference type="Proteomes" id="UP001431926"/>
    </source>
</evidence>
<dbReference type="SMART" id="SM01133">
    <property type="entry name" value="DeoC"/>
    <property type="match status" value="1"/>
</dbReference>
<dbReference type="PIRSF" id="PIRSF038992">
    <property type="entry name" value="Aldolase_Ia"/>
    <property type="match status" value="1"/>
</dbReference>
<evidence type="ECO:0000313" key="1">
    <source>
        <dbReference type="EMBL" id="WUX39840.1"/>
    </source>
</evidence>
<dbReference type="EMBL" id="CP109491">
    <property type="protein sequence ID" value="WUX39840.1"/>
    <property type="molecule type" value="Genomic_DNA"/>
</dbReference>
<reference evidence="1" key="1">
    <citation type="submission" date="2022-10" db="EMBL/GenBank/DDBJ databases">
        <title>The complete genomes of actinobacterial strains from the NBC collection.</title>
        <authorList>
            <person name="Joergensen T.S."/>
            <person name="Alvarez Arevalo M."/>
            <person name="Sterndorff E.B."/>
            <person name="Faurdal D."/>
            <person name="Vuksanovic O."/>
            <person name="Mourched A.-S."/>
            <person name="Charusanti P."/>
            <person name="Shaw S."/>
            <person name="Blin K."/>
            <person name="Weber T."/>
        </authorList>
    </citation>
    <scope>NUCLEOTIDE SEQUENCE</scope>
    <source>
        <strain evidence="1">NBC_01436</strain>
    </source>
</reference>
<dbReference type="InterPro" id="IPR041720">
    <property type="entry name" value="FbaB-like"/>
</dbReference>
<dbReference type="InterPro" id="IPR050456">
    <property type="entry name" value="DeoC/FbaB_aldolase"/>
</dbReference>
<dbReference type="InterPro" id="IPR002915">
    <property type="entry name" value="DeoC/FbaB/LacD_aldolase"/>
</dbReference>
<sequence length="275" mass="28849">MTLNGSFGARLRARKLYRNSPDRLLVVPLDHSVTDGPIATAAGLNHLVGRLSDNGVDAIVLHKGTLRRLDPEPFTRTSLIVHLSVSTMHAPDPDAKYLVSDVENALRLGADAVSVHVNVGSAGEAVQVADMAAVADACDRWNIPLLAMMYPRGPEISDPRDLVLVKHVATLAADLGADLVKVPCPRTVTDLADVVSACPVPVLVAGGQAADTTEELLDRVGGILDTGVGGLAMGRNIFQADDPGKRARQVADLVHAPPLRYGPAGTPGPAPHRLP</sequence>
<name>A0ABZ1ZMZ9_STRAQ</name>
<organism evidence="1 2">
    <name type="scientific">Streptomyces anulatus</name>
    <name type="common">Streptomyces chrysomallus</name>
    <dbReference type="NCBI Taxonomy" id="1892"/>
    <lineage>
        <taxon>Bacteria</taxon>
        <taxon>Bacillati</taxon>
        <taxon>Actinomycetota</taxon>
        <taxon>Actinomycetes</taxon>
        <taxon>Kitasatosporales</taxon>
        <taxon>Streptomycetaceae</taxon>
        <taxon>Streptomyces</taxon>
    </lineage>
</organism>
<dbReference type="Pfam" id="PF01791">
    <property type="entry name" value="DeoC"/>
    <property type="match status" value="1"/>
</dbReference>
<gene>
    <name evidence="1" type="ORF">OG367_28140</name>
</gene>
<dbReference type="CDD" id="cd00958">
    <property type="entry name" value="DhnA"/>
    <property type="match status" value="1"/>
</dbReference>
<dbReference type="Gene3D" id="3.20.20.70">
    <property type="entry name" value="Aldolase class I"/>
    <property type="match status" value="1"/>
</dbReference>
<dbReference type="PANTHER" id="PTHR47916:SF1">
    <property type="entry name" value="3-HYDROXY-5-PHOSPHONOOXYPENTANE-2,4-DIONE THIOLASE"/>
    <property type="match status" value="1"/>
</dbReference>
<dbReference type="RefSeq" id="WP_329358009.1">
    <property type="nucleotide sequence ID" value="NZ_CP109490.1"/>
</dbReference>
<dbReference type="NCBIfam" id="NF005556">
    <property type="entry name" value="PRK07226.1"/>
    <property type="match status" value="1"/>
</dbReference>
<proteinExistence type="predicted"/>
<dbReference type="InterPro" id="IPR013785">
    <property type="entry name" value="Aldolase_TIM"/>
</dbReference>
<protein>
    <submittedName>
        <fullName evidence="1">2-amino-3,7-dideoxy-D-threo-hept-6-ulosonate synthase</fullName>
    </submittedName>
</protein>
<dbReference type="PANTHER" id="PTHR47916">
    <property type="entry name" value="FRUCTOSE-BISPHOSPHATE ALDOLASE CLASS 1"/>
    <property type="match status" value="1"/>
</dbReference>
<dbReference type="Proteomes" id="UP001431926">
    <property type="component" value="Chromosome"/>
</dbReference>